<reference evidence="2 3" key="1">
    <citation type="journal article" date="2014" name="PLoS ONE">
        <title>De novo Genome Assembly of the Fungal Plant Pathogen Pyrenophora semeniperda.</title>
        <authorList>
            <person name="Soliai M.M."/>
            <person name="Meyer S.E."/>
            <person name="Udall J.A."/>
            <person name="Elzinga D.E."/>
            <person name="Hermansen R.A."/>
            <person name="Bodily P.M."/>
            <person name="Hart A.A."/>
            <person name="Coleman C.E."/>
        </authorList>
    </citation>
    <scope>NUCLEOTIDE SEQUENCE [LARGE SCALE GENOMIC DNA]</scope>
    <source>
        <strain evidence="2 3">CCB06</strain>
        <tissue evidence="2">Mycelium</tissue>
    </source>
</reference>
<feature type="compositionally biased region" description="Basic and acidic residues" evidence="1">
    <location>
        <begin position="91"/>
        <end position="103"/>
    </location>
</feature>
<feature type="region of interest" description="Disordered" evidence="1">
    <location>
        <begin position="34"/>
        <end position="217"/>
    </location>
</feature>
<keyword evidence="3" id="KW-1185">Reference proteome</keyword>
<feature type="compositionally biased region" description="Basic and acidic residues" evidence="1">
    <location>
        <begin position="111"/>
        <end position="128"/>
    </location>
</feature>
<feature type="compositionally biased region" description="Polar residues" evidence="1">
    <location>
        <begin position="42"/>
        <end position="55"/>
    </location>
</feature>
<accession>A0A3M7LWH9</accession>
<feature type="compositionally biased region" description="Polar residues" evidence="1">
    <location>
        <begin position="67"/>
        <end position="87"/>
    </location>
</feature>
<evidence type="ECO:0000313" key="3">
    <source>
        <dbReference type="Proteomes" id="UP000265663"/>
    </source>
</evidence>
<dbReference type="EMBL" id="KE747809">
    <property type="protein sequence ID" value="RMZ66588.1"/>
    <property type="molecule type" value="Genomic_DNA"/>
</dbReference>
<name>A0A3M7LWH9_9PLEO</name>
<dbReference type="OrthoDB" id="3438962at2759"/>
<proteinExistence type="predicted"/>
<evidence type="ECO:0000313" key="2">
    <source>
        <dbReference type="EMBL" id="RMZ66588.1"/>
    </source>
</evidence>
<gene>
    <name evidence="2" type="ORF">GMOD_00001936</name>
</gene>
<feature type="compositionally biased region" description="Basic and acidic residues" evidence="1">
    <location>
        <begin position="163"/>
        <end position="184"/>
    </location>
</feature>
<organism evidence="2 3">
    <name type="scientific">Pyrenophora seminiperda CCB06</name>
    <dbReference type="NCBI Taxonomy" id="1302712"/>
    <lineage>
        <taxon>Eukaryota</taxon>
        <taxon>Fungi</taxon>
        <taxon>Dikarya</taxon>
        <taxon>Ascomycota</taxon>
        <taxon>Pezizomycotina</taxon>
        <taxon>Dothideomycetes</taxon>
        <taxon>Pleosporomycetidae</taxon>
        <taxon>Pleosporales</taxon>
        <taxon>Pleosporineae</taxon>
        <taxon>Pleosporaceae</taxon>
        <taxon>Pyrenophora</taxon>
    </lineage>
</organism>
<dbReference type="Proteomes" id="UP000265663">
    <property type="component" value="Unassembled WGS sequence"/>
</dbReference>
<sequence length="217" mass="22931">MELSINPLQLRYAEFTLHPNHCCLDYTTHRTTMSALDPKGPSQPSLNQAYTTPGNPVQKDPKEQQHTEYNASDNAATVDQRIPTKQATDAEGLRNAKFEEGKGVHGAPSGEEAKGLTHEDVGRHKELDGQQMAAPGEGRVADAVAKGGKGMGGGGEQPDLASDLDRKKAEQAEAREAIKAEKGEAMQAGGRLGQTGGPANPVDNEGQGGGNYPNSSY</sequence>
<evidence type="ECO:0000256" key="1">
    <source>
        <dbReference type="SAM" id="MobiDB-lite"/>
    </source>
</evidence>
<protein>
    <submittedName>
        <fullName evidence="2">Uncharacterized protein</fullName>
    </submittedName>
</protein>
<feature type="compositionally biased region" description="Gly residues" evidence="1">
    <location>
        <begin position="147"/>
        <end position="156"/>
    </location>
</feature>
<dbReference type="AlphaFoldDB" id="A0A3M7LWH9"/>